<organism evidence="3">
    <name type="scientific">Thrips palmi</name>
    <name type="common">Melon thrips</name>
    <dbReference type="NCBI Taxonomy" id="161013"/>
    <lineage>
        <taxon>Eukaryota</taxon>
        <taxon>Metazoa</taxon>
        <taxon>Ecdysozoa</taxon>
        <taxon>Arthropoda</taxon>
        <taxon>Hexapoda</taxon>
        <taxon>Insecta</taxon>
        <taxon>Pterygota</taxon>
        <taxon>Neoptera</taxon>
        <taxon>Paraneoptera</taxon>
        <taxon>Thysanoptera</taxon>
        <taxon>Terebrantia</taxon>
        <taxon>Thripoidea</taxon>
        <taxon>Thripidae</taxon>
        <taxon>Thrips</taxon>
    </lineage>
</organism>
<sequence length="395" mass="44089">MDGRAGGWPAFWAWLFTLQWRIVLTLLRVTGHFCAVGWPPRSTRFWTRFCVAICIVATSLKISSILLYAANQIGASNVSYLGWLTGIHTISRGLVTIVLQVMLIWSRTEQAAVVQCLIAYKSCWVPSLCLSRGMALVLAGFLVTSMLHPVTDFVLTCLWVPTQMMTIAYYMIDLLPVFHTMLAGCSIAAVHIACVFLGLDVAADVQGQIHTLARRLGTDMSPEEDMKIALQFRVVRMRQQILQDVVLVSNQAHGGACLCCMFVIVMEASVSSFVGITYLRTQGIVPILWGFCLLGKFVSSFILGQQLCKIHLRIADMVQWFLVRNSSIPNRTRREVQGFRHQVEMQDCRCGAYDLLYFDFPTMKAVRLAACSIDGAALGGRIYHISVPKNVHGER</sequence>
<dbReference type="InParanoid" id="A0A6P8ZZI3"/>
<protein>
    <submittedName>
        <fullName evidence="3">Uncharacterized protein LOC117651149</fullName>
    </submittedName>
</protein>
<feature type="transmembrane region" description="Helical" evidence="1">
    <location>
        <begin position="178"/>
        <end position="199"/>
    </location>
</feature>
<keyword evidence="1" id="KW-0472">Membrane</keyword>
<evidence type="ECO:0000256" key="1">
    <source>
        <dbReference type="SAM" id="Phobius"/>
    </source>
</evidence>
<keyword evidence="2" id="KW-1185">Reference proteome</keyword>
<feature type="transmembrane region" description="Helical" evidence="1">
    <location>
        <begin position="256"/>
        <end position="278"/>
    </location>
</feature>
<feature type="transmembrane region" description="Helical" evidence="1">
    <location>
        <begin position="45"/>
        <end position="68"/>
    </location>
</feature>
<keyword evidence="1" id="KW-1133">Transmembrane helix</keyword>
<proteinExistence type="predicted"/>
<feature type="transmembrane region" description="Helical" evidence="1">
    <location>
        <begin position="124"/>
        <end position="143"/>
    </location>
</feature>
<keyword evidence="1" id="KW-0812">Transmembrane</keyword>
<dbReference type="AlphaFoldDB" id="A0A6P8ZZI3"/>
<accession>A0A6P8ZZI3</accession>
<dbReference type="GeneID" id="117651149"/>
<feature type="transmembrane region" description="Helical" evidence="1">
    <location>
        <begin position="284"/>
        <end position="303"/>
    </location>
</feature>
<gene>
    <name evidence="3" type="primary">LOC117651149</name>
</gene>
<evidence type="ECO:0000313" key="2">
    <source>
        <dbReference type="Proteomes" id="UP000515158"/>
    </source>
</evidence>
<reference evidence="3" key="1">
    <citation type="submission" date="2025-08" db="UniProtKB">
        <authorList>
            <consortium name="RefSeq"/>
        </authorList>
    </citation>
    <scope>IDENTIFICATION</scope>
    <source>
        <tissue evidence="3">Total insect</tissue>
    </source>
</reference>
<feature type="transmembrane region" description="Helical" evidence="1">
    <location>
        <begin position="80"/>
        <end position="104"/>
    </location>
</feature>
<dbReference type="Proteomes" id="UP000515158">
    <property type="component" value="Unplaced"/>
</dbReference>
<dbReference type="KEGG" id="tpal:117651149"/>
<feature type="transmembrane region" description="Helical" evidence="1">
    <location>
        <begin position="12"/>
        <end position="33"/>
    </location>
</feature>
<dbReference type="RefSeq" id="XP_034250843.1">
    <property type="nucleotide sequence ID" value="XM_034394952.1"/>
</dbReference>
<evidence type="ECO:0000313" key="3">
    <source>
        <dbReference type="RefSeq" id="XP_034250843.1"/>
    </source>
</evidence>
<name>A0A6P8ZZI3_THRPL</name>